<dbReference type="Pfam" id="PF00107">
    <property type="entry name" value="ADH_zinc_N"/>
    <property type="match status" value="1"/>
</dbReference>
<protein>
    <submittedName>
        <fullName evidence="3">Alcohol dehydrogenase zinc-binding domain protein</fullName>
    </submittedName>
</protein>
<feature type="domain" description="Enoyl reductase (ER)" evidence="2">
    <location>
        <begin position="20"/>
        <end position="334"/>
    </location>
</feature>
<dbReference type="GO" id="GO:0016628">
    <property type="term" value="F:oxidoreductase activity, acting on the CH-CH group of donors, NAD or NADP as acceptor"/>
    <property type="evidence" value="ECO:0007669"/>
    <property type="project" value="InterPro"/>
</dbReference>
<dbReference type="Pfam" id="PF16884">
    <property type="entry name" value="ADH_N_2"/>
    <property type="match status" value="1"/>
</dbReference>
<dbReference type="InterPro" id="IPR041694">
    <property type="entry name" value="ADH_N_2"/>
</dbReference>
<proteinExistence type="predicted"/>
<gene>
    <name evidence="3" type="ordered locus">Jden_0105</name>
</gene>
<dbReference type="AlphaFoldDB" id="C7R5A3"/>
<dbReference type="Gene3D" id="3.40.50.720">
    <property type="entry name" value="NAD(P)-binding Rossmann-like Domain"/>
    <property type="match status" value="1"/>
</dbReference>
<dbReference type="OrthoDB" id="9805663at2"/>
<evidence type="ECO:0000313" key="3">
    <source>
        <dbReference type="EMBL" id="ACV07781.1"/>
    </source>
</evidence>
<dbReference type="KEGG" id="jde:Jden_0105"/>
<dbReference type="InterPro" id="IPR011032">
    <property type="entry name" value="GroES-like_sf"/>
</dbReference>
<dbReference type="PANTHER" id="PTHR43205:SF7">
    <property type="entry name" value="PROSTAGLANDIN REDUCTASE 1"/>
    <property type="match status" value="1"/>
</dbReference>
<name>C7R5A3_JONDD</name>
<dbReference type="RefSeq" id="WP_012805886.1">
    <property type="nucleotide sequence ID" value="NC_013174.1"/>
</dbReference>
<dbReference type="InterPro" id="IPR045010">
    <property type="entry name" value="MDR_fam"/>
</dbReference>
<dbReference type="EMBL" id="CP001706">
    <property type="protein sequence ID" value="ACV07781.1"/>
    <property type="molecule type" value="Genomic_DNA"/>
</dbReference>
<reference evidence="3 4" key="1">
    <citation type="journal article" date="2009" name="Stand. Genomic Sci.">
        <title>Complete genome sequence of Jonesia denitrificans type strain (Prevot 55134).</title>
        <authorList>
            <person name="Pukall R."/>
            <person name="Gehrich-Schroter G."/>
            <person name="Lapidus A."/>
            <person name="Nolan M."/>
            <person name="Glavina Del Rio T."/>
            <person name="Lucas S."/>
            <person name="Chen F."/>
            <person name="Tice H."/>
            <person name="Pitluck S."/>
            <person name="Cheng J.F."/>
            <person name="Copeland A."/>
            <person name="Saunders E."/>
            <person name="Brettin T."/>
            <person name="Detter J.C."/>
            <person name="Bruce D."/>
            <person name="Goodwin L."/>
            <person name="Pati A."/>
            <person name="Ivanova N."/>
            <person name="Mavromatis K."/>
            <person name="Ovchinnikova G."/>
            <person name="Chen A."/>
            <person name="Palaniappan K."/>
            <person name="Land M."/>
            <person name="Hauser L."/>
            <person name="Chang Y.J."/>
            <person name="Jeffries C.D."/>
            <person name="Chain P."/>
            <person name="Goker M."/>
            <person name="Bristow J."/>
            <person name="Eisen J.A."/>
            <person name="Markowitz V."/>
            <person name="Hugenholtz P."/>
            <person name="Kyrpides N.C."/>
            <person name="Klenk H.P."/>
            <person name="Han C."/>
        </authorList>
    </citation>
    <scope>NUCLEOTIDE SEQUENCE [LARGE SCALE GENOMIC DNA]</scope>
    <source>
        <strain evidence="4">ATCC 14870 / DSM 20603 / BCRC 15368 / CIP 55.134 / JCM 11481 / NBRC 15587 / NCTC 10816 / Prevot 55134</strain>
    </source>
</reference>
<dbReference type="SMART" id="SM00829">
    <property type="entry name" value="PKS_ER"/>
    <property type="match status" value="1"/>
</dbReference>
<dbReference type="STRING" id="471856.Jden_0105"/>
<dbReference type="FunFam" id="3.40.50.720:FF:000121">
    <property type="entry name" value="Prostaglandin reductase 2"/>
    <property type="match status" value="1"/>
</dbReference>
<dbReference type="Proteomes" id="UP000000628">
    <property type="component" value="Chromosome"/>
</dbReference>
<dbReference type="Gene3D" id="3.90.180.10">
    <property type="entry name" value="Medium-chain alcohol dehydrogenases, catalytic domain"/>
    <property type="match status" value="1"/>
</dbReference>
<dbReference type="SUPFAM" id="SSF51735">
    <property type="entry name" value="NAD(P)-binding Rossmann-fold domains"/>
    <property type="match status" value="1"/>
</dbReference>
<evidence type="ECO:0000259" key="2">
    <source>
        <dbReference type="SMART" id="SM00829"/>
    </source>
</evidence>
<dbReference type="SUPFAM" id="SSF50129">
    <property type="entry name" value="GroES-like"/>
    <property type="match status" value="1"/>
</dbReference>
<sequence length="337" mass="35796">MSTTTSTHIQLASRPTGWPSQDNFTTVTVTYPDLGPGQIRVRNDYMSVDPYMRGRLNEGRSYIPPFQIGDTLTGGAIGTVIDSNSSDHPVGATVIHQYGWRDIAQDDATHFRVVPKLPHLPSSLYLGMLGMTGLTAYVGLTDIAPVHHGDTVFISGAAGAVGTAAGQIARLLGASTVIGSAGSAEKINLLTSKYGYDVALNYKDAPIAEQLATAAPTGIDVFFDNVGGDHLEAALDAMKDGGRIALCGAISSYNTTEKPAGPRNMMNIISRGLTLKGFTLGGYMHRNTEFMEKMGAWLQNGDVTYDETIVEGIDNAVDAFLTMMQGGNIGKMIVKLS</sequence>
<evidence type="ECO:0000313" key="4">
    <source>
        <dbReference type="Proteomes" id="UP000000628"/>
    </source>
</evidence>
<dbReference type="InterPro" id="IPR013149">
    <property type="entry name" value="ADH-like_C"/>
</dbReference>
<dbReference type="eggNOG" id="COG2130">
    <property type="taxonomic scope" value="Bacteria"/>
</dbReference>
<dbReference type="InterPro" id="IPR036291">
    <property type="entry name" value="NAD(P)-bd_dom_sf"/>
</dbReference>
<evidence type="ECO:0000256" key="1">
    <source>
        <dbReference type="ARBA" id="ARBA00023002"/>
    </source>
</evidence>
<organism evidence="3 4">
    <name type="scientific">Jonesia denitrificans (strain ATCC 14870 / DSM 20603 / BCRC 15368 / CIP 55.134 / JCM 11481 / NBRC 15587 / NCTC 10816 / Prevot 55134)</name>
    <name type="common">Listeria denitrificans</name>
    <dbReference type="NCBI Taxonomy" id="471856"/>
    <lineage>
        <taxon>Bacteria</taxon>
        <taxon>Bacillati</taxon>
        <taxon>Actinomycetota</taxon>
        <taxon>Actinomycetes</taxon>
        <taxon>Micrococcales</taxon>
        <taxon>Jonesiaceae</taxon>
        <taxon>Jonesia</taxon>
    </lineage>
</organism>
<dbReference type="CDD" id="cd05288">
    <property type="entry name" value="PGDH"/>
    <property type="match status" value="1"/>
</dbReference>
<keyword evidence="4" id="KW-1185">Reference proteome</keyword>
<keyword evidence="1" id="KW-0560">Oxidoreductase</keyword>
<dbReference type="PANTHER" id="PTHR43205">
    <property type="entry name" value="PROSTAGLANDIN REDUCTASE"/>
    <property type="match status" value="1"/>
</dbReference>
<dbReference type="HOGENOM" id="CLU_026673_29_2_11"/>
<dbReference type="InterPro" id="IPR020843">
    <property type="entry name" value="ER"/>
</dbReference>
<accession>C7R5A3</accession>